<keyword evidence="5 8" id="KW-0812">Transmembrane</keyword>
<evidence type="ECO:0000256" key="8">
    <source>
        <dbReference type="SAM" id="Phobius"/>
    </source>
</evidence>
<feature type="transmembrane region" description="Helical" evidence="8">
    <location>
        <begin position="195"/>
        <end position="224"/>
    </location>
</feature>
<dbReference type="Pfam" id="PF02028">
    <property type="entry name" value="BCCT"/>
    <property type="match status" value="1"/>
</dbReference>
<gene>
    <name evidence="9" type="ORF">FYJ34_02130</name>
</gene>
<feature type="transmembrane region" description="Helical" evidence="8">
    <location>
        <begin position="453"/>
        <end position="472"/>
    </location>
</feature>
<protein>
    <submittedName>
        <fullName evidence="9">BCCT family transporter</fullName>
    </submittedName>
</protein>
<dbReference type="PANTHER" id="PTHR30047:SF7">
    <property type="entry name" value="HIGH-AFFINITY CHOLINE TRANSPORT PROTEIN"/>
    <property type="match status" value="1"/>
</dbReference>
<dbReference type="PANTHER" id="PTHR30047">
    <property type="entry name" value="HIGH-AFFINITY CHOLINE TRANSPORT PROTEIN-RELATED"/>
    <property type="match status" value="1"/>
</dbReference>
<keyword evidence="10" id="KW-1185">Reference proteome</keyword>
<evidence type="ECO:0000256" key="6">
    <source>
        <dbReference type="ARBA" id="ARBA00022989"/>
    </source>
</evidence>
<feature type="transmembrane region" description="Helical" evidence="8">
    <location>
        <begin position="141"/>
        <end position="163"/>
    </location>
</feature>
<feature type="transmembrane region" description="Helical" evidence="8">
    <location>
        <begin position="230"/>
        <end position="250"/>
    </location>
</feature>
<dbReference type="InterPro" id="IPR000060">
    <property type="entry name" value="BCCT_transptr"/>
</dbReference>
<reference evidence="9 10" key="1">
    <citation type="submission" date="2019-08" db="EMBL/GenBank/DDBJ databases">
        <title>In-depth cultivation of the pig gut microbiome towards novel bacterial diversity and tailored functional studies.</title>
        <authorList>
            <person name="Wylensek D."/>
            <person name="Hitch T.C.A."/>
            <person name="Clavel T."/>
        </authorList>
    </citation>
    <scope>NUCLEOTIDE SEQUENCE [LARGE SCALE GENOMIC DNA]</scope>
    <source>
        <strain evidence="9 10">68-1-5</strain>
    </source>
</reference>
<dbReference type="Proteomes" id="UP000434409">
    <property type="component" value="Unassembled WGS sequence"/>
</dbReference>
<feature type="transmembrane region" description="Helical" evidence="8">
    <location>
        <begin position="262"/>
        <end position="284"/>
    </location>
</feature>
<evidence type="ECO:0000256" key="7">
    <source>
        <dbReference type="ARBA" id="ARBA00023136"/>
    </source>
</evidence>
<evidence type="ECO:0000256" key="5">
    <source>
        <dbReference type="ARBA" id="ARBA00022692"/>
    </source>
</evidence>
<accession>A0A6N7UY01</accession>
<evidence type="ECO:0000313" key="10">
    <source>
        <dbReference type="Proteomes" id="UP000434409"/>
    </source>
</evidence>
<feature type="transmembrane region" description="Helical" evidence="8">
    <location>
        <begin position="18"/>
        <end position="36"/>
    </location>
</feature>
<comment type="subcellular location">
    <subcellularLocation>
        <location evidence="1">Cell membrane</location>
        <topology evidence="1">Multi-pass membrane protein</topology>
    </subcellularLocation>
</comment>
<feature type="transmembrane region" description="Helical" evidence="8">
    <location>
        <begin position="96"/>
        <end position="121"/>
    </location>
</feature>
<keyword evidence="7 8" id="KW-0472">Membrane</keyword>
<feature type="transmembrane region" description="Helical" evidence="8">
    <location>
        <begin position="478"/>
        <end position="498"/>
    </location>
</feature>
<proteinExistence type="inferred from homology"/>
<feature type="transmembrane region" description="Helical" evidence="8">
    <location>
        <begin position="352"/>
        <end position="372"/>
    </location>
</feature>
<feature type="transmembrane region" description="Helical" evidence="8">
    <location>
        <begin position="319"/>
        <end position="340"/>
    </location>
</feature>
<comment type="caution">
    <text evidence="9">The sequence shown here is derived from an EMBL/GenBank/DDBJ whole genome shotgun (WGS) entry which is preliminary data.</text>
</comment>
<dbReference type="GO" id="GO:0005886">
    <property type="term" value="C:plasma membrane"/>
    <property type="evidence" value="ECO:0007669"/>
    <property type="project" value="UniProtKB-SubCell"/>
</dbReference>
<organism evidence="9 10">
    <name type="scientific">Suipraeoptans intestinalis</name>
    <dbReference type="NCBI Taxonomy" id="2606628"/>
    <lineage>
        <taxon>Bacteria</taxon>
        <taxon>Bacillati</taxon>
        <taxon>Bacillota</taxon>
        <taxon>Clostridia</taxon>
        <taxon>Lachnospirales</taxon>
        <taxon>Lachnospiraceae</taxon>
        <taxon>Suipraeoptans</taxon>
    </lineage>
</organism>
<dbReference type="EMBL" id="VULY01000018">
    <property type="protein sequence ID" value="MSR93109.1"/>
    <property type="molecule type" value="Genomic_DNA"/>
</dbReference>
<keyword evidence="4" id="KW-1003">Cell membrane</keyword>
<feature type="transmembrane region" description="Helical" evidence="8">
    <location>
        <begin position="56"/>
        <end position="75"/>
    </location>
</feature>
<name>A0A6N7UY01_9FIRM</name>
<dbReference type="RefSeq" id="WP_154475859.1">
    <property type="nucleotide sequence ID" value="NZ_VULY01000018.1"/>
</dbReference>
<evidence type="ECO:0000256" key="1">
    <source>
        <dbReference type="ARBA" id="ARBA00004651"/>
    </source>
</evidence>
<comment type="similarity">
    <text evidence="2">Belongs to the BCCT transporter (TC 2.A.15) family.</text>
</comment>
<sequence length="521" mass="58395">MKENNQLKRIEKQMDKEIMIIPLLLIIGLCITFMKFPEASKVTLQSVRNFLGDDLGLYYVFLGVAAVICSMYMAFSKYGKIRLGGEEKPKYTTFQWGTMIFTSTMAADILFYSLCEWAIYAREAYVKELGGMQKWAPTFSLFHWGPIAWSFYIVLAVAFGFMIHVRGRKKQKFSEACRPILGDRVDGILGKMIDLLAVLALLAGTATTFSLATPLLAAALGYAFGLPMGFGLTISILVTIAIVYTLTVWFGMEGVFRLATVCAYLFFFLLAYVLLAGGECRYILETGFSSTGNLIQNFVGLATWMDPARETAFVQNWSVFYWAYWMAWCVATPFFIGMISKGRTIKNTVLGAYGWGLGGTFLSFIILGNYGMSQQVRGKIDAVTMLGKGEEISKVILNILKTLPAAKLVLVVLVITMIAFYATTFDALTMVVSSYSYRYLKPEEEPDKRVRTFWAILFILFPIALIFSESSMNNLQSVAVIAAFPVGIIVILIVASFFKDARKYLQEEQERKNTKHSNLSQ</sequence>
<feature type="transmembrane region" description="Helical" evidence="8">
    <location>
        <begin position="408"/>
        <end position="432"/>
    </location>
</feature>
<dbReference type="AlphaFoldDB" id="A0A6N7UY01"/>
<evidence type="ECO:0000313" key="9">
    <source>
        <dbReference type="EMBL" id="MSR93109.1"/>
    </source>
</evidence>
<keyword evidence="3" id="KW-0813">Transport</keyword>
<evidence type="ECO:0000256" key="2">
    <source>
        <dbReference type="ARBA" id="ARBA00005658"/>
    </source>
</evidence>
<evidence type="ECO:0000256" key="3">
    <source>
        <dbReference type="ARBA" id="ARBA00022448"/>
    </source>
</evidence>
<evidence type="ECO:0000256" key="4">
    <source>
        <dbReference type="ARBA" id="ARBA00022475"/>
    </source>
</evidence>
<keyword evidence="6 8" id="KW-1133">Transmembrane helix</keyword>
<dbReference type="GO" id="GO:0022857">
    <property type="term" value="F:transmembrane transporter activity"/>
    <property type="evidence" value="ECO:0007669"/>
    <property type="project" value="InterPro"/>
</dbReference>